<gene>
    <name evidence="3" type="ORF">COO20_10445</name>
</gene>
<feature type="transmembrane region" description="Helical" evidence="1">
    <location>
        <begin position="216"/>
        <end position="236"/>
    </location>
</feature>
<dbReference type="Proteomes" id="UP000233597">
    <property type="component" value="Unassembled WGS sequence"/>
</dbReference>
<dbReference type="InterPro" id="IPR037185">
    <property type="entry name" value="EmrE-like"/>
</dbReference>
<evidence type="ECO:0000313" key="3">
    <source>
        <dbReference type="EMBL" id="PKR53982.1"/>
    </source>
</evidence>
<accession>A0A2N3KTW8</accession>
<feature type="transmembrane region" description="Helical" evidence="1">
    <location>
        <begin position="137"/>
        <end position="156"/>
    </location>
</feature>
<protein>
    <submittedName>
        <fullName evidence="3">EamA family transporter</fullName>
    </submittedName>
</protein>
<feature type="transmembrane region" description="Helical" evidence="1">
    <location>
        <begin position="53"/>
        <end position="71"/>
    </location>
</feature>
<comment type="caution">
    <text evidence="3">The sequence shown here is derived from an EMBL/GenBank/DDBJ whole genome shotgun (WGS) entry which is preliminary data.</text>
</comment>
<feature type="domain" description="EamA" evidence="2">
    <location>
        <begin position="24"/>
        <end position="153"/>
    </location>
</feature>
<dbReference type="OrthoDB" id="8690132at2"/>
<evidence type="ECO:0000313" key="4">
    <source>
        <dbReference type="Proteomes" id="UP000233597"/>
    </source>
</evidence>
<dbReference type="PANTHER" id="PTHR22911">
    <property type="entry name" value="ACYL-MALONYL CONDENSING ENZYME-RELATED"/>
    <property type="match status" value="1"/>
</dbReference>
<dbReference type="Gene3D" id="1.10.3730.20">
    <property type="match status" value="1"/>
</dbReference>
<dbReference type="InterPro" id="IPR000620">
    <property type="entry name" value="EamA_dom"/>
</dbReference>
<feature type="transmembrane region" description="Helical" evidence="1">
    <location>
        <begin position="83"/>
        <end position="102"/>
    </location>
</feature>
<feature type="transmembrane region" description="Helical" evidence="1">
    <location>
        <begin position="20"/>
        <end position="41"/>
    </location>
</feature>
<organism evidence="3 4">
    <name type="scientific">Thalassospira marina</name>
    <dbReference type="NCBI Taxonomy" id="2048283"/>
    <lineage>
        <taxon>Bacteria</taxon>
        <taxon>Pseudomonadati</taxon>
        <taxon>Pseudomonadota</taxon>
        <taxon>Alphaproteobacteria</taxon>
        <taxon>Rhodospirillales</taxon>
        <taxon>Thalassospiraceae</taxon>
        <taxon>Thalassospira</taxon>
    </lineage>
</organism>
<feature type="transmembrane region" description="Helical" evidence="1">
    <location>
        <begin position="162"/>
        <end position="182"/>
    </location>
</feature>
<evidence type="ECO:0000256" key="1">
    <source>
        <dbReference type="SAM" id="Phobius"/>
    </source>
</evidence>
<dbReference type="PANTHER" id="PTHR22911:SF135">
    <property type="entry name" value="BLR4310 PROTEIN"/>
    <property type="match status" value="1"/>
</dbReference>
<feature type="transmembrane region" description="Helical" evidence="1">
    <location>
        <begin position="248"/>
        <end position="267"/>
    </location>
</feature>
<feature type="transmembrane region" description="Helical" evidence="1">
    <location>
        <begin position="273"/>
        <end position="292"/>
    </location>
</feature>
<feature type="domain" description="EamA" evidence="2">
    <location>
        <begin position="183"/>
        <end position="289"/>
    </location>
</feature>
<dbReference type="SUPFAM" id="SSF103481">
    <property type="entry name" value="Multidrug resistance efflux transporter EmrE"/>
    <property type="match status" value="2"/>
</dbReference>
<keyword evidence="1" id="KW-0812">Transmembrane</keyword>
<keyword evidence="1" id="KW-0472">Membrane</keyword>
<dbReference type="GO" id="GO:0016020">
    <property type="term" value="C:membrane"/>
    <property type="evidence" value="ECO:0007669"/>
    <property type="project" value="InterPro"/>
</dbReference>
<proteinExistence type="predicted"/>
<keyword evidence="1" id="KW-1133">Transmembrane helix</keyword>
<reference evidence="3 4" key="1">
    <citation type="submission" date="2017-09" db="EMBL/GenBank/DDBJ databases">
        <title>Biodiversity and function of Thalassospira species in the particle-attached aromatic-hydrocarbon-degrading consortia from the surface seawater of the South China Sea.</title>
        <authorList>
            <person name="Dong C."/>
            <person name="Liu R."/>
            <person name="Shao Z."/>
        </authorList>
    </citation>
    <scope>NUCLEOTIDE SEQUENCE [LARGE SCALE GENOMIC DNA]</scope>
    <source>
        <strain evidence="3 4">CSC1P2</strain>
    </source>
</reference>
<feature type="transmembrane region" description="Helical" evidence="1">
    <location>
        <begin position="108"/>
        <end position="130"/>
    </location>
</feature>
<feature type="transmembrane region" description="Helical" evidence="1">
    <location>
        <begin position="194"/>
        <end position="210"/>
    </location>
</feature>
<sequence length="304" mass="32346">MGHHWKRNAMSVSAPSLQRAPVSGFQLVCLSAVLFSTAGVFTKGVNADAWSIIFWRGLAAAGIALVLLLLRRELSREIRQFRLPAILATLLMASGTAAFVPAFKLTTIANVALIYAAAPFIAALFGWLFLREKPTSTIMLGSVSALIGVALIFGGIPTQGDLWGNLLAGWMTLVMAGITIIYRRWPDTPTTLPGAASALLLCPIVAGLGTPAEVPISELAILAGFGVCFAFAFILLSAGAKHLPPAETALLSALETPLAPIWGILFFHEIPNMQTTLGGGLIMVAVFGTYGHQWRKKRKQARIA</sequence>
<dbReference type="Pfam" id="PF00892">
    <property type="entry name" value="EamA"/>
    <property type="match status" value="2"/>
</dbReference>
<dbReference type="AlphaFoldDB" id="A0A2N3KTW8"/>
<name>A0A2N3KTW8_9PROT</name>
<dbReference type="EMBL" id="NWTK01000006">
    <property type="protein sequence ID" value="PKR53982.1"/>
    <property type="molecule type" value="Genomic_DNA"/>
</dbReference>
<evidence type="ECO:0000259" key="2">
    <source>
        <dbReference type="Pfam" id="PF00892"/>
    </source>
</evidence>